<keyword evidence="1" id="KW-0732">Signal</keyword>
<dbReference type="Gene3D" id="1.10.260.40">
    <property type="entry name" value="lambda repressor-like DNA-binding domains"/>
    <property type="match status" value="1"/>
</dbReference>
<accession>B4RAC8</accession>
<feature type="signal peptide" evidence="1">
    <location>
        <begin position="1"/>
        <end position="22"/>
    </location>
</feature>
<dbReference type="eggNOG" id="COG1396">
    <property type="taxonomic scope" value="Bacteria"/>
</dbReference>
<evidence type="ECO:0000313" key="3">
    <source>
        <dbReference type="EMBL" id="ACG77935.1"/>
    </source>
</evidence>
<reference evidence="3 4" key="1">
    <citation type="journal article" date="2008" name="BMC Genomics">
        <title>Complete genome of Phenylobacterium zucineum - a novel facultative intracellular bacterium isolated from human erythroleukemia cell line K562.</title>
        <authorList>
            <person name="Luo Y."/>
            <person name="Xu X."/>
            <person name="Ding Z."/>
            <person name="Liu Z."/>
            <person name="Zhang B."/>
            <person name="Yan Z."/>
            <person name="Sun J."/>
            <person name="Hu S."/>
            <person name="Hu X."/>
        </authorList>
    </citation>
    <scope>NUCLEOTIDE SEQUENCE [LARGE SCALE GENOMIC DNA]</scope>
    <source>
        <strain evidence="3 4">HLK1</strain>
    </source>
</reference>
<feature type="chain" id="PRO_5002825285" description="HTH cro/C1-type domain-containing protein" evidence="1">
    <location>
        <begin position="23"/>
        <end position="81"/>
    </location>
</feature>
<dbReference type="OrthoDB" id="7206663at2"/>
<dbReference type="AlphaFoldDB" id="B4RAC8"/>
<sequence length="81" mass="8133">MLTAAQIRAARALLGWSQPALAAAAKLSLPTIVRMESQQGPGRSAAANVEAVQRALEDAGVCFIAPEGSGGGGPGVRLKHG</sequence>
<dbReference type="InterPro" id="IPR001387">
    <property type="entry name" value="Cro/C1-type_HTH"/>
</dbReference>
<evidence type="ECO:0000259" key="2">
    <source>
        <dbReference type="PROSITE" id="PS50943"/>
    </source>
</evidence>
<dbReference type="KEGG" id="pzu:PHZ_c1524"/>
<name>B4RAC8_PHEZH</name>
<keyword evidence="4" id="KW-1185">Reference proteome</keyword>
<evidence type="ECO:0000256" key="1">
    <source>
        <dbReference type="SAM" id="SignalP"/>
    </source>
</evidence>
<organism evidence="3 4">
    <name type="scientific">Phenylobacterium zucineum (strain HLK1)</name>
    <dbReference type="NCBI Taxonomy" id="450851"/>
    <lineage>
        <taxon>Bacteria</taxon>
        <taxon>Pseudomonadati</taxon>
        <taxon>Pseudomonadota</taxon>
        <taxon>Alphaproteobacteria</taxon>
        <taxon>Caulobacterales</taxon>
        <taxon>Caulobacteraceae</taxon>
        <taxon>Phenylobacterium</taxon>
    </lineage>
</organism>
<evidence type="ECO:0000313" key="4">
    <source>
        <dbReference type="Proteomes" id="UP000001868"/>
    </source>
</evidence>
<dbReference type="SUPFAM" id="SSF47413">
    <property type="entry name" value="lambda repressor-like DNA-binding domains"/>
    <property type="match status" value="1"/>
</dbReference>
<dbReference type="EMBL" id="CP000747">
    <property type="protein sequence ID" value="ACG77935.1"/>
    <property type="molecule type" value="Genomic_DNA"/>
</dbReference>
<dbReference type="InterPro" id="IPR010982">
    <property type="entry name" value="Lambda_DNA-bd_dom_sf"/>
</dbReference>
<dbReference type="GO" id="GO:0003677">
    <property type="term" value="F:DNA binding"/>
    <property type="evidence" value="ECO:0007669"/>
    <property type="project" value="InterPro"/>
</dbReference>
<dbReference type="HOGENOM" id="CLU_066192_28_0_5"/>
<dbReference type="PROSITE" id="PS50943">
    <property type="entry name" value="HTH_CROC1"/>
    <property type="match status" value="1"/>
</dbReference>
<dbReference type="Proteomes" id="UP000001868">
    <property type="component" value="Chromosome"/>
</dbReference>
<feature type="domain" description="HTH cro/C1-type" evidence="2">
    <location>
        <begin position="7"/>
        <end position="37"/>
    </location>
</feature>
<proteinExistence type="predicted"/>
<gene>
    <name evidence="3" type="ordered locus">PHZ_c1524</name>
</gene>
<dbReference type="RefSeq" id="WP_012522078.1">
    <property type="nucleotide sequence ID" value="NC_011144.1"/>
</dbReference>
<protein>
    <recommendedName>
        <fullName evidence="2">HTH cro/C1-type domain-containing protein</fullName>
    </recommendedName>
</protein>